<reference evidence="7 8" key="1">
    <citation type="submission" date="2019-03" db="EMBL/GenBank/DDBJ databases">
        <title>Draft genome sequence data and analysis of a Fermenting Bacterium, Soehngenia longevitae strain 1933PT, isolated from petroleum reservoir in Azerbaijan.</title>
        <authorList>
            <person name="Grouzdev D.S."/>
            <person name="Bidzhieva S.K."/>
            <person name="Sokolova D.S."/>
            <person name="Tourova T.P."/>
            <person name="Poltaraus A.B."/>
            <person name="Nazina T.N."/>
        </authorList>
    </citation>
    <scope>NUCLEOTIDE SEQUENCE [LARGE SCALE GENOMIC DNA]</scope>
    <source>
        <strain evidence="7 8">1933P</strain>
    </source>
</reference>
<dbReference type="PROSITE" id="PS00058">
    <property type="entry name" value="DNA_MISMATCH_REPAIR_1"/>
    <property type="match status" value="1"/>
</dbReference>
<dbReference type="InterPro" id="IPR014790">
    <property type="entry name" value="MutL_C"/>
</dbReference>
<dbReference type="InterPro" id="IPR037198">
    <property type="entry name" value="MutL_C_sf"/>
</dbReference>
<dbReference type="InterPro" id="IPR014721">
    <property type="entry name" value="Ribsml_uS5_D2-typ_fold_subgr"/>
</dbReference>
<dbReference type="Pfam" id="PF08676">
    <property type="entry name" value="MutL_C"/>
    <property type="match status" value="1"/>
</dbReference>
<dbReference type="SUPFAM" id="SSF54211">
    <property type="entry name" value="Ribosomal protein S5 domain 2-like"/>
    <property type="match status" value="1"/>
</dbReference>
<dbReference type="OrthoDB" id="9763467at2"/>
<gene>
    <name evidence="4 7" type="primary">mutL</name>
    <name evidence="7" type="ORF">E4100_07080</name>
</gene>
<dbReference type="SMART" id="SM00853">
    <property type="entry name" value="MutL_C"/>
    <property type="match status" value="1"/>
</dbReference>
<dbReference type="InterPro" id="IPR042121">
    <property type="entry name" value="MutL_C_regsub"/>
</dbReference>
<comment type="function">
    <text evidence="4">This protein is involved in the repair of mismatches in DNA. It is required for dam-dependent methyl-directed DNA mismatch repair. May act as a 'molecular matchmaker', a protein that promotes the formation of a stable complex between two or more DNA-binding proteins in an ATP-dependent manner without itself being part of a final effector complex.</text>
</comment>
<dbReference type="RefSeq" id="WP_135271342.1">
    <property type="nucleotide sequence ID" value="NZ_SRIB01000009.1"/>
</dbReference>
<dbReference type="GO" id="GO:0016887">
    <property type="term" value="F:ATP hydrolysis activity"/>
    <property type="evidence" value="ECO:0007669"/>
    <property type="project" value="InterPro"/>
</dbReference>
<dbReference type="NCBIfam" id="TIGR00585">
    <property type="entry name" value="mutl"/>
    <property type="match status" value="1"/>
</dbReference>
<comment type="caution">
    <text evidence="7">The sequence shown here is derived from an EMBL/GenBank/DDBJ whole genome shotgun (WGS) entry which is preliminary data.</text>
</comment>
<dbReference type="PANTHER" id="PTHR10073:SF12">
    <property type="entry name" value="DNA MISMATCH REPAIR PROTEIN MLH1"/>
    <property type="match status" value="1"/>
</dbReference>
<evidence type="ECO:0000259" key="5">
    <source>
        <dbReference type="SMART" id="SM00853"/>
    </source>
</evidence>
<dbReference type="FunFam" id="3.30.565.10:FF:000003">
    <property type="entry name" value="DNA mismatch repair endonuclease MutL"/>
    <property type="match status" value="1"/>
</dbReference>
<keyword evidence="2 4" id="KW-0227">DNA damage</keyword>
<dbReference type="Pfam" id="PF13589">
    <property type="entry name" value="HATPase_c_3"/>
    <property type="match status" value="1"/>
</dbReference>
<proteinExistence type="inferred from homology"/>
<dbReference type="InterPro" id="IPR020568">
    <property type="entry name" value="Ribosomal_Su5_D2-typ_SF"/>
</dbReference>
<dbReference type="InterPro" id="IPR036890">
    <property type="entry name" value="HATPase_C_sf"/>
</dbReference>
<keyword evidence="8" id="KW-1185">Reference proteome</keyword>
<keyword evidence="3 4" id="KW-0234">DNA repair</keyword>
<dbReference type="InterPro" id="IPR013507">
    <property type="entry name" value="DNA_mismatch_S5_2-like"/>
</dbReference>
<dbReference type="AlphaFoldDB" id="A0A4Z0D216"/>
<dbReference type="HAMAP" id="MF_00149">
    <property type="entry name" value="DNA_mis_repair"/>
    <property type="match status" value="1"/>
</dbReference>
<dbReference type="CDD" id="cd00782">
    <property type="entry name" value="MutL_Trans"/>
    <property type="match status" value="1"/>
</dbReference>
<accession>A0A4Z0D216</accession>
<feature type="domain" description="MutL C-terminal dimerisation" evidence="5">
    <location>
        <begin position="435"/>
        <end position="578"/>
    </location>
</feature>
<dbReference type="GO" id="GO:0140664">
    <property type="term" value="F:ATP-dependent DNA damage sensor activity"/>
    <property type="evidence" value="ECO:0007669"/>
    <property type="project" value="InterPro"/>
</dbReference>
<evidence type="ECO:0000256" key="4">
    <source>
        <dbReference type="HAMAP-Rule" id="MF_00149"/>
    </source>
</evidence>
<dbReference type="Gene3D" id="3.30.1370.100">
    <property type="entry name" value="MutL, C-terminal domain, regulatory subdomain"/>
    <property type="match status" value="1"/>
</dbReference>
<evidence type="ECO:0000313" key="8">
    <source>
        <dbReference type="Proteomes" id="UP000298381"/>
    </source>
</evidence>
<dbReference type="PANTHER" id="PTHR10073">
    <property type="entry name" value="DNA MISMATCH REPAIR PROTEIN MLH, PMS, MUTL"/>
    <property type="match status" value="1"/>
</dbReference>
<dbReference type="GO" id="GO:0032300">
    <property type="term" value="C:mismatch repair complex"/>
    <property type="evidence" value="ECO:0007669"/>
    <property type="project" value="InterPro"/>
</dbReference>
<dbReference type="InterPro" id="IPR038973">
    <property type="entry name" value="MutL/Mlh/Pms-like"/>
</dbReference>
<dbReference type="InterPro" id="IPR042120">
    <property type="entry name" value="MutL_C_dimsub"/>
</dbReference>
<dbReference type="InterPro" id="IPR002099">
    <property type="entry name" value="MutL/Mlh/PMS"/>
</dbReference>
<dbReference type="InterPro" id="IPR014762">
    <property type="entry name" value="DNA_mismatch_repair_CS"/>
</dbReference>
<evidence type="ECO:0000256" key="2">
    <source>
        <dbReference type="ARBA" id="ARBA00022763"/>
    </source>
</evidence>
<dbReference type="GO" id="GO:0004519">
    <property type="term" value="F:endonuclease activity"/>
    <property type="evidence" value="ECO:0007669"/>
    <property type="project" value="UniProtKB-KW"/>
</dbReference>
<keyword evidence="7" id="KW-0540">Nuclease</keyword>
<evidence type="ECO:0000259" key="6">
    <source>
        <dbReference type="SMART" id="SM01340"/>
    </source>
</evidence>
<protein>
    <recommendedName>
        <fullName evidence="4">DNA mismatch repair protein MutL</fullName>
    </recommendedName>
</protein>
<dbReference type="Gene3D" id="3.30.565.10">
    <property type="entry name" value="Histidine kinase-like ATPase, C-terminal domain"/>
    <property type="match status" value="1"/>
</dbReference>
<comment type="similarity">
    <text evidence="1 4">Belongs to the DNA mismatch repair MutL/HexB family.</text>
</comment>
<dbReference type="GO" id="GO:0006298">
    <property type="term" value="P:mismatch repair"/>
    <property type="evidence" value="ECO:0007669"/>
    <property type="project" value="UniProtKB-UniRule"/>
</dbReference>
<evidence type="ECO:0000313" key="7">
    <source>
        <dbReference type="EMBL" id="TFZ39790.1"/>
    </source>
</evidence>
<name>A0A4Z0D216_9FIRM</name>
<dbReference type="Proteomes" id="UP000298381">
    <property type="component" value="Unassembled WGS sequence"/>
</dbReference>
<feature type="domain" description="DNA mismatch repair protein S5" evidence="6">
    <location>
        <begin position="209"/>
        <end position="327"/>
    </location>
</feature>
<dbReference type="Gene3D" id="3.30.230.10">
    <property type="match status" value="1"/>
</dbReference>
<dbReference type="InterPro" id="IPR020667">
    <property type="entry name" value="DNA_mismatch_repair_MutL"/>
</dbReference>
<keyword evidence="7" id="KW-0378">Hydrolase</keyword>
<dbReference type="SUPFAM" id="SSF118116">
    <property type="entry name" value="DNA mismatch repair protein MutL"/>
    <property type="match status" value="1"/>
</dbReference>
<sequence length="622" mass="71134">MPKINLLDDNTIRKIAAGEVIERPSSIVKELVENSIDANSSQIIIEIKDGGTTYIRVTDDGIGMEKEDIILAFERHSTSKLKNIEDLYKIVSMGFRGEALSSIVSVSNVEIISRTKENSVGNKAVFEDGKLKFIEPIGANVGTTIIVKDVFSNIPVRKKFLKTNSTEERYVADIVTKIALGNPSISIKLIRDGKLALNTNGSSEETNVIYQLLGKDIAKGINLIEFEDDDLSFKGYFSNNNIYRSNRNSQYLFVNNRYVYDYKLAKVIEEQYSSMLPINKHPIFILYININPALIDVNIHPTKQEIKFIEENKIYSIIANQIKKNINKIVNIPSPNLEEKEKKQTEKYPYIWELQNNNDYNFDSNITKNQQVIREGKSFDFEDYTSTDFKDVLYQDNDIVNETIIVDFIENSNIGEKDDVSSDNNTLINFNRLKLIGIAFSTYIILENYESDTIFIIDQHAAHERVMYEKLMKEFHTESIVVQQLLTPQIIDLSPPDYLNVKDNIEIFNQIGFLIELFDDKSIILRGIPLVFGKPDGEKLFLDILDSLEDNNVGIYSTKLEKIMKIACTSAVKAGDNLKQMEIQSLLTQLNECDNPYTCPHGRPTIIKFNRKDIEKKFLRII</sequence>
<dbReference type="CDD" id="cd16926">
    <property type="entry name" value="HATPase_MutL-MLH-PMS-like"/>
    <property type="match status" value="1"/>
</dbReference>
<evidence type="ECO:0000256" key="1">
    <source>
        <dbReference type="ARBA" id="ARBA00006082"/>
    </source>
</evidence>
<dbReference type="Pfam" id="PF01119">
    <property type="entry name" value="DNA_mis_repair"/>
    <property type="match status" value="1"/>
</dbReference>
<dbReference type="GO" id="GO:0005524">
    <property type="term" value="F:ATP binding"/>
    <property type="evidence" value="ECO:0007669"/>
    <property type="project" value="InterPro"/>
</dbReference>
<dbReference type="SMART" id="SM01340">
    <property type="entry name" value="DNA_mis_repair"/>
    <property type="match status" value="1"/>
</dbReference>
<dbReference type="EMBL" id="SRIB01000009">
    <property type="protein sequence ID" value="TFZ39790.1"/>
    <property type="molecule type" value="Genomic_DNA"/>
</dbReference>
<evidence type="ECO:0000256" key="3">
    <source>
        <dbReference type="ARBA" id="ARBA00023204"/>
    </source>
</evidence>
<organism evidence="7 8">
    <name type="scientific">Soehngenia longivitae</name>
    <dbReference type="NCBI Taxonomy" id="2562294"/>
    <lineage>
        <taxon>Bacteria</taxon>
        <taxon>Bacillati</taxon>
        <taxon>Bacillota</taxon>
        <taxon>Tissierellia</taxon>
        <taxon>Tissierellales</taxon>
        <taxon>Tissierellaceae</taxon>
        <taxon>Soehngenia</taxon>
    </lineage>
</organism>
<dbReference type="GO" id="GO:0030983">
    <property type="term" value="F:mismatched DNA binding"/>
    <property type="evidence" value="ECO:0007669"/>
    <property type="project" value="InterPro"/>
</dbReference>
<keyword evidence="7" id="KW-0255">Endonuclease</keyword>
<dbReference type="Gene3D" id="3.30.1540.20">
    <property type="entry name" value="MutL, C-terminal domain, dimerisation subdomain"/>
    <property type="match status" value="1"/>
</dbReference>
<dbReference type="SUPFAM" id="SSF55874">
    <property type="entry name" value="ATPase domain of HSP90 chaperone/DNA topoisomerase II/histidine kinase"/>
    <property type="match status" value="1"/>
</dbReference>